<evidence type="ECO:0000256" key="3">
    <source>
        <dbReference type="SAM" id="SignalP"/>
    </source>
</evidence>
<dbReference type="Pfam" id="PF04234">
    <property type="entry name" value="CopC"/>
    <property type="match status" value="1"/>
</dbReference>
<protein>
    <recommendedName>
        <fullName evidence="4">CopC domain-containing protein</fullName>
    </recommendedName>
</protein>
<dbReference type="GO" id="GO:0046688">
    <property type="term" value="P:response to copper ion"/>
    <property type="evidence" value="ECO:0007669"/>
    <property type="project" value="InterPro"/>
</dbReference>
<dbReference type="SUPFAM" id="SSF81296">
    <property type="entry name" value="E set domains"/>
    <property type="match status" value="1"/>
</dbReference>
<comment type="caution">
    <text evidence="5">The sequence shown here is derived from an EMBL/GenBank/DDBJ whole genome shotgun (WGS) entry which is preliminary data.</text>
</comment>
<dbReference type="Gene3D" id="2.60.40.1220">
    <property type="match status" value="1"/>
</dbReference>
<dbReference type="InterPro" id="IPR007348">
    <property type="entry name" value="CopC_dom"/>
</dbReference>
<dbReference type="EMBL" id="SNWD01000002">
    <property type="protein sequence ID" value="TDN85342.1"/>
    <property type="molecule type" value="Genomic_DNA"/>
</dbReference>
<dbReference type="GO" id="GO:0042597">
    <property type="term" value="C:periplasmic space"/>
    <property type="evidence" value="ECO:0007669"/>
    <property type="project" value="InterPro"/>
</dbReference>
<keyword evidence="1 3" id="KW-0732">Signal</keyword>
<evidence type="ECO:0000259" key="4">
    <source>
        <dbReference type="Pfam" id="PF04234"/>
    </source>
</evidence>
<evidence type="ECO:0000256" key="2">
    <source>
        <dbReference type="ARBA" id="ARBA00023008"/>
    </source>
</evidence>
<dbReference type="AlphaFoldDB" id="A0A4R6FUA6"/>
<dbReference type="InterPro" id="IPR014756">
    <property type="entry name" value="Ig_E-set"/>
</dbReference>
<name>A0A4R6FUA6_9SPHN</name>
<dbReference type="GO" id="GO:0005507">
    <property type="term" value="F:copper ion binding"/>
    <property type="evidence" value="ECO:0007669"/>
    <property type="project" value="InterPro"/>
</dbReference>
<reference evidence="5 6" key="1">
    <citation type="submission" date="2019-03" db="EMBL/GenBank/DDBJ databases">
        <title>Genomic Encyclopedia of Type Strains, Phase IV (KMG-IV): sequencing the most valuable type-strain genomes for metagenomic binning, comparative biology and taxonomic classification.</title>
        <authorList>
            <person name="Goeker M."/>
        </authorList>
    </citation>
    <scope>NUCLEOTIDE SEQUENCE [LARGE SCALE GENOMIC DNA]</scope>
    <source>
        <strain evidence="5 6">DSM 25059</strain>
    </source>
</reference>
<dbReference type="Proteomes" id="UP000295493">
    <property type="component" value="Unassembled WGS sequence"/>
</dbReference>
<keyword evidence="6" id="KW-1185">Reference proteome</keyword>
<evidence type="ECO:0000313" key="5">
    <source>
        <dbReference type="EMBL" id="TDN85342.1"/>
    </source>
</evidence>
<feature type="chain" id="PRO_5020444529" description="CopC domain-containing protein" evidence="3">
    <location>
        <begin position="25"/>
        <end position="129"/>
    </location>
</feature>
<dbReference type="InterPro" id="IPR014755">
    <property type="entry name" value="Cu-Rt/internalin_Ig-like"/>
</dbReference>
<keyword evidence="2" id="KW-0186">Copper</keyword>
<gene>
    <name evidence="5" type="ORF">EV664_10247</name>
</gene>
<accession>A0A4R6FUA6</accession>
<proteinExistence type="predicted"/>
<organism evidence="5 6">
    <name type="scientific">Stakelama pacifica</name>
    <dbReference type="NCBI Taxonomy" id="517720"/>
    <lineage>
        <taxon>Bacteria</taxon>
        <taxon>Pseudomonadati</taxon>
        <taxon>Pseudomonadota</taxon>
        <taxon>Alphaproteobacteria</taxon>
        <taxon>Sphingomonadales</taxon>
        <taxon>Sphingomonadaceae</taxon>
        <taxon>Stakelama</taxon>
    </lineage>
</organism>
<evidence type="ECO:0000313" key="6">
    <source>
        <dbReference type="Proteomes" id="UP000295493"/>
    </source>
</evidence>
<sequence length="129" mass="13641">MTGIKWAGFALLSMTFAASQSALAHTKLVKSTPAEGTTTTGVSVVTLTFDAAITPDSGSAEIVMTGMPGMNNHSPMAIKAFVAATDPTTRTVTLKLRNRLKPGTYALRWAVEAADGHPMRGELDFEVTR</sequence>
<feature type="domain" description="CopC" evidence="4">
    <location>
        <begin position="25"/>
        <end position="127"/>
    </location>
</feature>
<feature type="signal peptide" evidence="3">
    <location>
        <begin position="1"/>
        <end position="24"/>
    </location>
</feature>
<evidence type="ECO:0000256" key="1">
    <source>
        <dbReference type="ARBA" id="ARBA00022729"/>
    </source>
</evidence>